<dbReference type="EMBL" id="GBXM01047446">
    <property type="protein sequence ID" value="JAH61131.1"/>
    <property type="molecule type" value="Transcribed_RNA"/>
</dbReference>
<reference evidence="1" key="1">
    <citation type="submission" date="2014-11" db="EMBL/GenBank/DDBJ databases">
        <authorList>
            <person name="Amaro Gonzalez C."/>
        </authorList>
    </citation>
    <scope>NUCLEOTIDE SEQUENCE</scope>
</reference>
<reference evidence="1" key="2">
    <citation type="journal article" date="2015" name="Fish Shellfish Immunol.">
        <title>Early steps in the European eel (Anguilla anguilla)-Vibrio vulnificus interaction in the gills: Role of the RtxA13 toxin.</title>
        <authorList>
            <person name="Callol A."/>
            <person name="Pajuelo D."/>
            <person name="Ebbesson L."/>
            <person name="Teles M."/>
            <person name="MacKenzie S."/>
            <person name="Amaro C."/>
        </authorList>
    </citation>
    <scope>NUCLEOTIDE SEQUENCE</scope>
</reference>
<name>A0A0E9U5M6_ANGAN</name>
<organism evidence="1">
    <name type="scientific">Anguilla anguilla</name>
    <name type="common">European freshwater eel</name>
    <name type="synonym">Muraena anguilla</name>
    <dbReference type="NCBI Taxonomy" id="7936"/>
    <lineage>
        <taxon>Eukaryota</taxon>
        <taxon>Metazoa</taxon>
        <taxon>Chordata</taxon>
        <taxon>Craniata</taxon>
        <taxon>Vertebrata</taxon>
        <taxon>Euteleostomi</taxon>
        <taxon>Actinopterygii</taxon>
        <taxon>Neopterygii</taxon>
        <taxon>Teleostei</taxon>
        <taxon>Anguilliformes</taxon>
        <taxon>Anguillidae</taxon>
        <taxon>Anguilla</taxon>
    </lineage>
</organism>
<evidence type="ECO:0000313" key="1">
    <source>
        <dbReference type="EMBL" id="JAH61131.1"/>
    </source>
</evidence>
<protein>
    <submittedName>
        <fullName evidence="1">Uncharacterized protein</fullName>
    </submittedName>
</protein>
<sequence>MIIHIEAKWGLIQDTDSH</sequence>
<proteinExistence type="predicted"/>
<accession>A0A0E9U5M6</accession>
<dbReference type="AlphaFoldDB" id="A0A0E9U5M6"/>